<dbReference type="OrthoDB" id="7794946at2"/>
<keyword evidence="1 2" id="KW-0238">DNA-binding</keyword>
<evidence type="ECO:0000256" key="1">
    <source>
        <dbReference type="ARBA" id="ARBA00023125"/>
    </source>
</evidence>
<evidence type="ECO:0000313" key="5">
    <source>
        <dbReference type="Proteomes" id="UP000287447"/>
    </source>
</evidence>
<dbReference type="AlphaFoldDB" id="A0A437QX97"/>
<evidence type="ECO:0000259" key="3">
    <source>
        <dbReference type="PROSITE" id="PS51755"/>
    </source>
</evidence>
<name>A0A437QX97_9PROT</name>
<dbReference type="InterPro" id="IPR016032">
    <property type="entry name" value="Sig_transdc_resp-reg_C-effctor"/>
</dbReference>
<dbReference type="GO" id="GO:0006355">
    <property type="term" value="P:regulation of DNA-templated transcription"/>
    <property type="evidence" value="ECO:0007669"/>
    <property type="project" value="InterPro"/>
</dbReference>
<feature type="DNA-binding region" description="OmpR/PhoB-type" evidence="2">
    <location>
        <begin position="1"/>
        <end position="99"/>
    </location>
</feature>
<gene>
    <name evidence="4" type="ORF">EOI86_07255</name>
</gene>
<dbReference type="PROSITE" id="PS51755">
    <property type="entry name" value="OMPR_PHOB"/>
    <property type="match status" value="1"/>
</dbReference>
<dbReference type="RefSeq" id="WP_127764418.1">
    <property type="nucleotide sequence ID" value="NZ_SADE01000001.1"/>
</dbReference>
<accession>A0A437QX97</accession>
<evidence type="ECO:0000256" key="2">
    <source>
        <dbReference type="PROSITE-ProRule" id="PRU01091"/>
    </source>
</evidence>
<dbReference type="Gene3D" id="1.10.10.10">
    <property type="entry name" value="Winged helix-like DNA-binding domain superfamily/Winged helix DNA-binding domain"/>
    <property type="match status" value="1"/>
</dbReference>
<sequence>MKTIRHVRFSPDFRWARSTDGEEIAFTRSEAKALTCISAQPGAVVTRSQILDALSEPGSEKNDRTVDFLINRIRRKLGDDARNPQYIGSRYGEGYVWLSDLRHLATDETPTFYVVGPIRGFFPTEEVRTTILELADHLTAALQDHCRGDQHVVLDPDYYDAGYAGAARPRYLFEITTVSNRSNMGCVLTVKSTAAGTLIAAERIDLTHGARLEERHFKEIDRLAPILLAKVWKSEATRGEDVPLPVAMNDVFNTEDEKDKTWRDADNRLRELLKDNPQDDETKLMYANHLHSKYVVLGPELFAKGEQNCEEDEREIERLVLETLPFAQTRPDYSIMAAKLLYFLNSGYGSMATELAESAHDGSTKVAASLAVVGQLRSFNGRFDEAQECLEQARNLAKKGSDFHIYVLVLQCQMLLAANNRNALKKTQRELYRSRPATIVFFEPILTDPAKPSIRAQAVIMMLSTKRARGLLQYLFYISGRLFEKVEHRENMMRAPLILLRRRFGDAVLTEEMRAALPGLTG</sequence>
<dbReference type="InterPro" id="IPR001867">
    <property type="entry name" value="OmpR/PhoB-type_DNA-bd"/>
</dbReference>
<organism evidence="4 5">
    <name type="scientific">Hwanghaeella grinnelliae</name>
    <dbReference type="NCBI Taxonomy" id="2500179"/>
    <lineage>
        <taxon>Bacteria</taxon>
        <taxon>Pseudomonadati</taxon>
        <taxon>Pseudomonadota</taxon>
        <taxon>Alphaproteobacteria</taxon>
        <taxon>Rhodospirillales</taxon>
        <taxon>Rhodospirillaceae</taxon>
        <taxon>Hwanghaeella</taxon>
    </lineage>
</organism>
<protein>
    <submittedName>
        <fullName evidence="4">Winged helix family transcriptional regulator</fullName>
    </submittedName>
</protein>
<comment type="caution">
    <text evidence="4">The sequence shown here is derived from an EMBL/GenBank/DDBJ whole genome shotgun (WGS) entry which is preliminary data.</text>
</comment>
<proteinExistence type="predicted"/>
<keyword evidence="5" id="KW-1185">Reference proteome</keyword>
<dbReference type="InterPro" id="IPR036388">
    <property type="entry name" value="WH-like_DNA-bd_sf"/>
</dbReference>
<dbReference type="CDD" id="cd00383">
    <property type="entry name" value="trans_reg_C"/>
    <property type="match status" value="1"/>
</dbReference>
<feature type="domain" description="OmpR/PhoB-type" evidence="3">
    <location>
        <begin position="1"/>
        <end position="99"/>
    </location>
</feature>
<dbReference type="SMART" id="SM00862">
    <property type="entry name" value="Trans_reg_C"/>
    <property type="match status" value="1"/>
</dbReference>
<dbReference type="SUPFAM" id="SSF46894">
    <property type="entry name" value="C-terminal effector domain of the bipartite response regulators"/>
    <property type="match status" value="1"/>
</dbReference>
<dbReference type="GO" id="GO:0003677">
    <property type="term" value="F:DNA binding"/>
    <property type="evidence" value="ECO:0007669"/>
    <property type="project" value="UniProtKB-UniRule"/>
</dbReference>
<reference evidence="5" key="1">
    <citation type="submission" date="2019-01" db="EMBL/GenBank/DDBJ databases">
        <title>Gri0909 isolated from a small marine red alga.</title>
        <authorList>
            <person name="Kim J."/>
            <person name="Jeong S.E."/>
            <person name="Jeon C.O."/>
        </authorList>
    </citation>
    <scope>NUCLEOTIDE SEQUENCE [LARGE SCALE GENOMIC DNA]</scope>
    <source>
        <strain evidence="5">Gri0909</strain>
    </source>
</reference>
<dbReference type="GO" id="GO:0000160">
    <property type="term" value="P:phosphorelay signal transduction system"/>
    <property type="evidence" value="ECO:0007669"/>
    <property type="project" value="InterPro"/>
</dbReference>
<dbReference type="Pfam" id="PF00486">
    <property type="entry name" value="Trans_reg_C"/>
    <property type="match status" value="1"/>
</dbReference>
<evidence type="ECO:0000313" key="4">
    <source>
        <dbReference type="EMBL" id="RVU39046.1"/>
    </source>
</evidence>
<dbReference type="EMBL" id="SADE01000001">
    <property type="protein sequence ID" value="RVU39046.1"/>
    <property type="molecule type" value="Genomic_DNA"/>
</dbReference>
<dbReference type="Proteomes" id="UP000287447">
    <property type="component" value="Unassembled WGS sequence"/>
</dbReference>